<keyword evidence="2" id="KW-1185">Reference proteome</keyword>
<dbReference type="AlphaFoldDB" id="A0AAV1CS98"/>
<organism evidence="1 2">
    <name type="scientific">Oldenlandia corymbosa var. corymbosa</name>
    <dbReference type="NCBI Taxonomy" id="529605"/>
    <lineage>
        <taxon>Eukaryota</taxon>
        <taxon>Viridiplantae</taxon>
        <taxon>Streptophyta</taxon>
        <taxon>Embryophyta</taxon>
        <taxon>Tracheophyta</taxon>
        <taxon>Spermatophyta</taxon>
        <taxon>Magnoliopsida</taxon>
        <taxon>eudicotyledons</taxon>
        <taxon>Gunneridae</taxon>
        <taxon>Pentapetalae</taxon>
        <taxon>asterids</taxon>
        <taxon>lamiids</taxon>
        <taxon>Gentianales</taxon>
        <taxon>Rubiaceae</taxon>
        <taxon>Rubioideae</taxon>
        <taxon>Spermacoceae</taxon>
        <taxon>Hedyotis-Oldenlandia complex</taxon>
        <taxon>Oldenlandia</taxon>
    </lineage>
</organism>
<dbReference type="EMBL" id="OX459120">
    <property type="protein sequence ID" value="CAI9098043.1"/>
    <property type="molecule type" value="Genomic_DNA"/>
</dbReference>
<accession>A0AAV1CS98</accession>
<reference evidence="1" key="1">
    <citation type="submission" date="2023-03" db="EMBL/GenBank/DDBJ databases">
        <authorList>
            <person name="Julca I."/>
        </authorList>
    </citation>
    <scope>NUCLEOTIDE SEQUENCE</scope>
</reference>
<sequence>MCSSLCGKWQLDDWVLCRVWRKTGAPCPLSEDRNGLISREPAQACTRLGKQCSKKLGEERTVTLSDFPTLPFLMDFQNPCSNINVADVSSLRFEDKKISTDNPGMYSAAAVSNISFEGIKATSSVCEDNFNIEDYHGLIEMTRTLVSNTSTTIDGNSQDIGVGNIYKKNPVGPEEVEKDSKSSIVVVVPQQSESNDTNGAVSCSTRQVDKNDSISPLDQLLMSPDLYSWTWAFP</sequence>
<gene>
    <name evidence="1" type="ORF">OLC1_LOCUS8363</name>
</gene>
<protein>
    <submittedName>
        <fullName evidence="1">OLC1v1034595C1</fullName>
    </submittedName>
</protein>
<evidence type="ECO:0000313" key="1">
    <source>
        <dbReference type="EMBL" id="CAI9098043.1"/>
    </source>
</evidence>
<evidence type="ECO:0000313" key="2">
    <source>
        <dbReference type="Proteomes" id="UP001161247"/>
    </source>
</evidence>
<proteinExistence type="predicted"/>
<dbReference type="Proteomes" id="UP001161247">
    <property type="component" value="Chromosome 3"/>
</dbReference>
<name>A0AAV1CS98_OLDCO</name>